<dbReference type="Proteomes" id="UP000308978">
    <property type="component" value="Unassembled WGS sequence"/>
</dbReference>
<sequence length="77" mass="9265">MRKIEIKGEGEVIEVERGRKYRIRFKYKDPETEKWKYSPQRTVKGNKAKAKHELEKYKEEFAAKYKPPRVTPPLTLI</sequence>
<accession>A0A4S4FXU4</accession>
<proteinExistence type="predicted"/>
<evidence type="ECO:0000313" key="2">
    <source>
        <dbReference type="Proteomes" id="UP000308978"/>
    </source>
</evidence>
<evidence type="ECO:0008006" key="3">
    <source>
        <dbReference type="Google" id="ProtNLM"/>
    </source>
</evidence>
<protein>
    <recommendedName>
        <fullName evidence="3">Site-specific integrase</fullName>
    </recommendedName>
</protein>
<comment type="caution">
    <text evidence="1">The sequence shown here is derived from an EMBL/GenBank/DDBJ whole genome shotgun (WGS) entry which is preliminary data.</text>
</comment>
<dbReference type="AlphaFoldDB" id="A0A4S4FXU4"/>
<reference evidence="1 2" key="1">
    <citation type="submission" date="2019-04" db="EMBL/GenBank/DDBJ databases">
        <title>Microbes associate with the intestines of laboratory mice.</title>
        <authorList>
            <person name="Navarre W."/>
            <person name="Wong E."/>
            <person name="Huang K.C."/>
            <person name="Tropini C."/>
            <person name="Ng K."/>
            <person name="Yu B."/>
        </authorList>
    </citation>
    <scope>NUCLEOTIDE SEQUENCE [LARGE SCALE GENOMIC DNA]</scope>
    <source>
        <strain evidence="1 2">NM80_B27</strain>
    </source>
</reference>
<evidence type="ECO:0000313" key="1">
    <source>
        <dbReference type="EMBL" id="THG34825.1"/>
    </source>
</evidence>
<organism evidence="1 2">
    <name type="scientific">Adlercreutzia caecimuris</name>
    <dbReference type="NCBI Taxonomy" id="671266"/>
    <lineage>
        <taxon>Bacteria</taxon>
        <taxon>Bacillati</taxon>
        <taxon>Actinomycetota</taxon>
        <taxon>Coriobacteriia</taxon>
        <taxon>Eggerthellales</taxon>
        <taxon>Eggerthellaceae</taxon>
        <taxon>Adlercreutzia</taxon>
    </lineage>
</organism>
<dbReference type="RefSeq" id="WP_136436019.1">
    <property type="nucleotide sequence ID" value="NZ_CAJTDR010000017.1"/>
</dbReference>
<gene>
    <name evidence="1" type="ORF">E5986_11225</name>
</gene>
<dbReference type="EMBL" id="SSTJ01000022">
    <property type="protein sequence ID" value="THG34825.1"/>
    <property type="molecule type" value="Genomic_DNA"/>
</dbReference>
<name>A0A4S4FXU4_9ACTN</name>